<evidence type="ECO:0000256" key="1">
    <source>
        <dbReference type="ARBA" id="ARBA00022658"/>
    </source>
</evidence>
<dbReference type="Proteomes" id="UP000700334">
    <property type="component" value="Unassembled WGS sequence"/>
</dbReference>
<dbReference type="SMART" id="SM00229">
    <property type="entry name" value="RasGEFN"/>
    <property type="match status" value="1"/>
</dbReference>
<dbReference type="PROSITE" id="PS50212">
    <property type="entry name" value="RASGEF_NTER"/>
    <property type="match status" value="1"/>
</dbReference>
<dbReference type="FunFam" id="1.10.840.10:FF:000005">
    <property type="entry name" value="Ral guanine nucleotide dissociation stimulator isoform 1"/>
    <property type="match status" value="1"/>
</dbReference>
<feature type="compositionally biased region" description="Pro residues" evidence="3">
    <location>
        <begin position="40"/>
        <end position="50"/>
    </location>
</feature>
<feature type="compositionally biased region" description="Pro residues" evidence="3">
    <location>
        <begin position="405"/>
        <end position="419"/>
    </location>
</feature>
<dbReference type="InterPro" id="IPR023578">
    <property type="entry name" value="Ras_GEF_dom_sf"/>
</dbReference>
<dbReference type="FunFam" id="1.20.870.10:FF:000003">
    <property type="entry name" value="Ral guanine nucleotide dissociation stimulator isoform 1"/>
    <property type="match status" value="1"/>
</dbReference>
<dbReference type="CDD" id="cd00155">
    <property type="entry name" value="RasGEF"/>
    <property type="match status" value="1"/>
</dbReference>
<evidence type="ECO:0000259" key="4">
    <source>
        <dbReference type="PROSITE" id="PS50009"/>
    </source>
</evidence>
<evidence type="ECO:0000256" key="2">
    <source>
        <dbReference type="PROSITE-ProRule" id="PRU00168"/>
    </source>
</evidence>
<reference evidence="7" key="1">
    <citation type="journal article" date="2021" name="Evol. Appl.">
        <title>The genome of the Pyrenean desman and the effects of bottlenecks and inbreeding on the genomic landscape of an endangered species.</title>
        <authorList>
            <person name="Escoda L."/>
            <person name="Castresana J."/>
        </authorList>
    </citation>
    <scope>NUCLEOTIDE SEQUENCE</scope>
    <source>
        <strain evidence="7">IBE-C5619</strain>
    </source>
</reference>
<feature type="region of interest" description="Disordered" evidence="3">
    <location>
        <begin position="388"/>
        <end position="456"/>
    </location>
</feature>
<dbReference type="SUPFAM" id="SSF48366">
    <property type="entry name" value="Ras GEF"/>
    <property type="match status" value="1"/>
</dbReference>
<feature type="compositionally biased region" description="Polar residues" evidence="3">
    <location>
        <begin position="908"/>
        <end position="918"/>
    </location>
</feature>
<evidence type="ECO:0000259" key="6">
    <source>
        <dbReference type="PROSITE" id="PS50212"/>
    </source>
</evidence>
<dbReference type="Gene3D" id="1.10.840.10">
    <property type="entry name" value="Ras guanine-nucleotide exchange factors catalytic domain"/>
    <property type="match status" value="1"/>
</dbReference>
<dbReference type="Gene3D" id="3.10.20.90">
    <property type="entry name" value="Phosphatidylinositol 3-kinase Catalytic Subunit, Chain A, domain 1"/>
    <property type="match status" value="1"/>
</dbReference>
<feature type="compositionally biased region" description="Low complexity" evidence="3">
    <location>
        <begin position="420"/>
        <end position="432"/>
    </location>
</feature>
<sequence length="1134" mass="121858">MARAARPAAPRERKAWLFFASVSVVTARRWATSRRTAPRSPAPWPPPLPAPERMWAEAAGPAGGAEPLFPGSRRSRSAWAAVRLELGGPDSCPVVLHSFTQLDPDLPRLEVERRAVLGQGPCPMLAGPRPWLCLPRDPGCLRPGPSPPSVLSLQSSTQEIGEELVNGVIYSISLRKVQVHQGANKGQRWLGCESEAALSVYETCKVRTVKAGTLERLVEHLVPAFQGSDLSYVTVFLCTYRAFTTTQQVLDLLFKRYGCVLPYSSGDGGPQDQLKSAISSILGTWLDQYSEDFCQPPDFPCLRQLVAYVQLNMPGSDLERRAHLLLAQLERAEPVEAAPEGAAARAGGTCGPGTRAGPLPGGSGHVMGAAGHTALPLAALLPVPAPALEPAPEREPTPAEALVPVPLPAPDPEPEPAPEPGTAAALGSALGPAPEPEPVPRSPATSAAELEAAPSPTLELEPALVSEPPWPAAAEDGLTEEKPHILAFAPDLVAEQFTLMDAELFKKVVPYHCLGSIWSQRDKKGKEHLAPTVRATVTQFNSVANCVITTCLGARGVTARARARVLEHWIEVARECRLLKNFSSLYAILSALQSNSIHRLKKTWEEVSRDSLRIFQKLSEIFSDENNYSLSRELLIKEGTSKFATLEVNPKRAQKRPKETGVIQGTIPYLGTFLTDLVMLDTAMKDYLYVSGQRAGGRVGGQPGTAQHPAGGPGLGRAWPSWTQPGPQSCTGRLINFEKRRKEFEVIAQIRLLQSACNNYSILPEARFVAWFHSLERLSESESYSLSCALEPPSESASSTLKARKSTAIVKRWSDRQVPSTELSASGSAHSKSCDQLRCGPYLSSGDVADALSVHSAGSSSSDVEEINMSFVPESPDAQEKKVPAPPRPGPGQPPTAEAESSRLLTALSPQFWESTSQSSPETSGISSASSSTSSSSASTTPVASTRTHKRSVSGVCGHGPALPLYNQQVGDCCIIRVSLDVDNGNMYKSILVTSQDKAPAVIRKAMDKHNLDEDEPDDYELVQVISEERSESGPVCGARAGAAPAQDTLPAGGRRAHGPWTRREVRGRPAEVSATELKIPDNANVFYAMNSAANYDFVLKKRTFSKGAKVRHGASSTLPRMKQKGLKLAKGIF</sequence>
<dbReference type="GO" id="GO:0005085">
    <property type="term" value="F:guanyl-nucleotide exchange factor activity"/>
    <property type="evidence" value="ECO:0007669"/>
    <property type="project" value="UniProtKB-KW"/>
</dbReference>
<evidence type="ECO:0000313" key="7">
    <source>
        <dbReference type="EMBL" id="KAG8509439.1"/>
    </source>
</evidence>
<dbReference type="InterPro" id="IPR015758">
    <property type="entry name" value="RalGDS_RA"/>
</dbReference>
<dbReference type="GO" id="GO:0007265">
    <property type="term" value="P:Ras protein signal transduction"/>
    <property type="evidence" value="ECO:0007669"/>
    <property type="project" value="TreeGrafter"/>
</dbReference>
<comment type="caution">
    <text evidence="7">The sequence shown here is derived from an EMBL/GenBank/DDBJ whole genome shotgun (WGS) entry which is preliminary data.</text>
</comment>
<dbReference type="Gene3D" id="1.20.870.10">
    <property type="entry name" value="Son of sevenless (SoS) protein Chain: S domain 1"/>
    <property type="match status" value="1"/>
</dbReference>
<feature type="region of interest" description="Disordered" evidence="3">
    <location>
        <begin position="875"/>
        <end position="954"/>
    </location>
</feature>
<dbReference type="GO" id="GO:0005886">
    <property type="term" value="C:plasma membrane"/>
    <property type="evidence" value="ECO:0007669"/>
    <property type="project" value="TreeGrafter"/>
</dbReference>
<dbReference type="SMART" id="SM00147">
    <property type="entry name" value="RasGEF"/>
    <property type="match status" value="1"/>
</dbReference>
<dbReference type="PANTHER" id="PTHR23113:SF35">
    <property type="entry name" value="RAL GUANINE NUCLEOTIDE DISSOCIATION STIMULATOR"/>
    <property type="match status" value="1"/>
</dbReference>
<feature type="domain" description="N-terminal Ras-GEF" evidence="6">
    <location>
        <begin position="205"/>
        <end position="330"/>
    </location>
</feature>
<dbReference type="SUPFAM" id="SSF54236">
    <property type="entry name" value="Ubiquitin-like"/>
    <property type="match status" value="1"/>
</dbReference>
<feature type="compositionally biased region" description="Pro residues" evidence="3">
    <location>
        <begin position="884"/>
        <end position="894"/>
    </location>
</feature>
<feature type="domain" description="Ras-GEF" evidence="4">
    <location>
        <begin position="489"/>
        <end position="793"/>
    </location>
</feature>
<evidence type="ECO:0000259" key="5">
    <source>
        <dbReference type="PROSITE" id="PS50200"/>
    </source>
</evidence>
<feature type="compositionally biased region" description="Low complexity" evidence="3">
    <location>
        <begin position="919"/>
        <end position="946"/>
    </location>
</feature>
<evidence type="ECO:0000256" key="3">
    <source>
        <dbReference type="SAM" id="MobiDB-lite"/>
    </source>
</evidence>
<dbReference type="InterPro" id="IPR008937">
    <property type="entry name" value="Ras-like_GEF"/>
</dbReference>
<dbReference type="OrthoDB" id="26687at2759"/>
<dbReference type="PROSITE" id="PS50200">
    <property type="entry name" value="RA"/>
    <property type="match status" value="1"/>
</dbReference>
<dbReference type="CDD" id="cd06224">
    <property type="entry name" value="REM"/>
    <property type="match status" value="1"/>
</dbReference>
<keyword evidence="8" id="KW-1185">Reference proteome</keyword>
<dbReference type="EMBL" id="JAGFMF010011945">
    <property type="protein sequence ID" value="KAG8509439.1"/>
    <property type="molecule type" value="Genomic_DNA"/>
</dbReference>
<dbReference type="InterPro" id="IPR000159">
    <property type="entry name" value="RA_dom"/>
</dbReference>
<feature type="region of interest" description="Disordered" evidence="3">
    <location>
        <begin position="30"/>
        <end position="52"/>
    </location>
</feature>
<feature type="domain" description="Ras-associating" evidence="5">
    <location>
        <begin position="972"/>
        <end position="1105"/>
    </location>
</feature>
<dbReference type="InterPro" id="IPR000651">
    <property type="entry name" value="Ras-like_Gua-exchang_fac_N"/>
</dbReference>
<dbReference type="Pfam" id="PF00788">
    <property type="entry name" value="RA"/>
    <property type="match status" value="1"/>
</dbReference>
<dbReference type="AlphaFoldDB" id="A0A8J6DIB2"/>
<dbReference type="PROSITE" id="PS50009">
    <property type="entry name" value="RASGEF_CAT"/>
    <property type="match status" value="1"/>
</dbReference>
<dbReference type="Pfam" id="PF00617">
    <property type="entry name" value="RasGEF"/>
    <property type="match status" value="1"/>
</dbReference>
<evidence type="ECO:0000313" key="8">
    <source>
        <dbReference type="Proteomes" id="UP000700334"/>
    </source>
</evidence>
<dbReference type="PANTHER" id="PTHR23113">
    <property type="entry name" value="GUANINE NUCLEOTIDE EXCHANGE FACTOR"/>
    <property type="match status" value="1"/>
</dbReference>
<accession>A0A8J6DIB2</accession>
<name>A0A8J6DIB2_GALPY</name>
<dbReference type="InterPro" id="IPR029071">
    <property type="entry name" value="Ubiquitin-like_domsf"/>
</dbReference>
<dbReference type="InterPro" id="IPR036964">
    <property type="entry name" value="RASGEF_cat_dom_sf"/>
</dbReference>
<gene>
    <name evidence="7" type="ORF">J0S82_011803</name>
</gene>
<feature type="region of interest" description="Disordered" evidence="3">
    <location>
        <begin position="698"/>
        <end position="726"/>
    </location>
</feature>
<feature type="region of interest" description="Disordered" evidence="3">
    <location>
        <begin position="1034"/>
        <end position="1060"/>
    </location>
</feature>
<keyword evidence="1 2" id="KW-0344">Guanine-nucleotide releasing factor</keyword>
<feature type="compositionally biased region" description="Low complexity" evidence="3">
    <location>
        <begin position="30"/>
        <end position="39"/>
    </location>
</feature>
<organism evidence="7 8">
    <name type="scientific">Galemys pyrenaicus</name>
    <name type="common">Iberian desman</name>
    <name type="synonym">Pyrenean desman</name>
    <dbReference type="NCBI Taxonomy" id="202257"/>
    <lineage>
        <taxon>Eukaryota</taxon>
        <taxon>Metazoa</taxon>
        <taxon>Chordata</taxon>
        <taxon>Craniata</taxon>
        <taxon>Vertebrata</taxon>
        <taxon>Euteleostomi</taxon>
        <taxon>Mammalia</taxon>
        <taxon>Eutheria</taxon>
        <taxon>Laurasiatheria</taxon>
        <taxon>Eulipotyphla</taxon>
        <taxon>Talpidae</taxon>
        <taxon>Galemys</taxon>
    </lineage>
</organism>
<dbReference type="Pfam" id="PF00618">
    <property type="entry name" value="RasGEF_N"/>
    <property type="match status" value="1"/>
</dbReference>
<dbReference type="InterPro" id="IPR001895">
    <property type="entry name" value="RASGEF_cat_dom"/>
</dbReference>
<dbReference type="SMART" id="SM00314">
    <property type="entry name" value="RA"/>
    <property type="match status" value="1"/>
</dbReference>
<protein>
    <submittedName>
        <fullName evidence="7">Ral guanine nucleotide dissociation stimulator</fullName>
    </submittedName>
</protein>
<proteinExistence type="predicted"/>
<dbReference type="CDD" id="cd17209">
    <property type="entry name" value="RA_RalGDS"/>
    <property type="match status" value="1"/>
</dbReference>